<dbReference type="EMBL" id="JAWWNJ010000084">
    <property type="protein sequence ID" value="KAK7001086.1"/>
    <property type="molecule type" value="Genomic_DNA"/>
</dbReference>
<organism evidence="1 2">
    <name type="scientific">Favolaschia claudopus</name>
    <dbReference type="NCBI Taxonomy" id="2862362"/>
    <lineage>
        <taxon>Eukaryota</taxon>
        <taxon>Fungi</taxon>
        <taxon>Dikarya</taxon>
        <taxon>Basidiomycota</taxon>
        <taxon>Agaricomycotina</taxon>
        <taxon>Agaricomycetes</taxon>
        <taxon>Agaricomycetidae</taxon>
        <taxon>Agaricales</taxon>
        <taxon>Marasmiineae</taxon>
        <taxon>Mycenaceae</taxon>
        <taxon>Favolaschia</taxon>
    </lineage>
</organism>
<dbReference type="Proteomes" id="UP001362999">
    <property type="component" value="Unassembled WGS sequence"/>
</dbReference>
<evidence type="ECO:0000313" key="1">
    <source>
        <dbReference type="EMBL" id="KAK7001086.1"/>
    </source>
</evidence>
<name>A0AAW0A4N3_9AGAR</name>
<reference evidence="1 2" key="1">
    <citation type="journal article" date="2024" name="J Genomics">
        <title>Draft genome sequencing and assembly of Favolaschia claudopus CIRM-BRFM 2984 isolated from oak limbs.</title>
        <authorList>
            <person name="Navarro D."/>
            <person name="Drula E."/>
            <person name="Chaduli D."/>
            <person name="Cazenave R."/>
            <person name="Ahrendt S."/>
            <person name="Wang J."/>
            <person name="Lipzen A."/>
            <person name="Daum C."/>
            <person name="Barry K."/>
            <person name="Grigoriev I.V."/>
            <person name="Favel A."/>
            <person name="Rosso M.N."/>
            <person name="Martin F."/>
        </authorList>
    </citation>
    <scope>NUCLEOTIDE SEQUENCE [LARGE SCALE GENOMIC DNA]</scope>
    <source>
        <strain evidence="1 2">CIRM-BRFM 2984</strain>
    </source>
</reference>
<gene>
    <name evidence="1" type="ORF">R3P38DRAFT_3405306</name>
</gene>
<comment type="caution">
    <text evidence="1">The sequence shown here is derived from an EMBL/GenBank/DDBJ whole genome shotgun (WGS) entry which is preliminary data.</text>
</comment>
<protein>
    <recommendedName>
        <fullName evidence="3">Integrase catalytic domain-containing protein</fullName>
    </recommendedName>
</protein>
<evidence type="ECO:0008006" key="3">
    <source>
        <dbReference type="Google" id="ProtNLM"/>
    </source>
</evidence>
<dbReference type="AlphaFoldDB" id="A0AAW0A4N3"/>
<proteinExistence type="predicted"/>
<keyword evidence="2" id="KW-1185">Reference proteome</keyword>
<evidence type="ECO:0000313" key="2">
    <source>
        <dbReference type="Proteomes" id="UP001362999"/>
    </source>
</evidence>
<sequence length="386" mass="42746">MVNPTGKNGVDNGVFPPDDELKEILHDFQRRGLSLAIRLRYLGEKHSMKIGSTKLKKLNKKFEVPSARKFNDVEGATAAIADIVSRDINQGQGPDTVKRVAALRLNIIIPRDFVRATMHGLVGQGPSDLRRPGRRSGPKKRGALYAIGIFQEIHADGHEKVGEKALRMGAGIGIDIYGMRDHVGKLLWMVAVPNSRLSDTIGHVFLDMVSKYGAISVQVTFDGGSELGWLSAFQTTLRETFAPELSTAEWPACVAVQSSINIPIESTWHLFRWLWSKIVQISLDEFVDYFNNKKTRRERARILPSEVAPNVNVVFDMPQDYGLENLAIAVPQAAIDQLQALLAREVYAGLGSPGLQVLTGWAIFNAMAPLLRQEFNSNGLYDALYV</sequence>
<accession>A0AAW0A4N3</accession>